<gene>
    <name evidence="1" type="ORF">BH720_016825</name>
</gene>
<protein>
    <submittedName>
        <fullName evidence="1">Uncharacterized protein</fullName>
    </submittedName>
</protein>
<name>A0ACD5H0J4_9CYAN</name>
<reference evidence="1 2" key="1">
    <citation type="journal article" date="2016" name="Genome Announc.">
        <title>Draft Genome Sequence of the Thermotolerant Cyanobacterium Desertifilum sp. IPPAS B-1220.</title>
        <authorList>
            <person name="Mironov K.S."/>
            <person name="Sinetova M.A."/>
            <person name="Bolatkhan K."/>
            <person name="Zayadan B.K."/>
            <person name="Ustinova V.V."/>
            <person name="Kupriyanova E.V."/>
            <person name="Skrypnik A.N."/>
            <person name="Gogoleva N.E."/>
            <person name="Gogolev Y.V."/>
            <person name="Los D.A."/>
        </authorList>
    </citation>
    <scope>NUCLEOTIDE SEQUENCE [LARGE SCALE GENOMIC DNA]</scope>
    <source>
        <strain evidence="1 2">IPPAS B-1220</strain>
    </source>
</reference>
<proteinExistence type="predicted"/>
<dbReference type="EMBL" id="CP182909">
    <property type="protein sequence ID" value="XPM66745.1"/>
    <property type="molecule type" value="Genomic_DNA"/>
</dbReference>
<sequence>MGIGSWGRGWGDGGKKGVRIWGRRELGFGSWDLGKKGVGNWELGFGEEKELQVNNADRLLYFSEIETLLLSQHSFPYSSLGTRNTATWCASYGTLHSFPHSALSTQHSALFPPLSTQHSALSTLSPTQHSALSTQHCLVYFLINREAINQRDRLAGIIFNLSV</sequence>
<dbReference type="Proteomes" id="UP000095472">
    <property type="component" value="Chromosome"/>
</dbReference>
<keyword evidence="2" id="KW-1185">Reference proteome</keyword>
<evidence type="ECO:0000313" key="2">
    <source>
        <dbReference type="Proteomes" id="UP000095472"/>
    </source>
</evidence>
<evidence type="ECO:0000313" key="1">
    <source>
        <dbReference type="EMBL" id="XPM66745.1"/>
    </source>
</evidence>
<accession>A0ACD5H0J4</accession>
<organism evidence="1 2">
    <name type="scientific">Desertifilum tharense IPPAS B-1220</name>
    <dbReference type="NCBI Taxonomy" id="1781255"/>
    <lineage>
        <taxon>Bacteria</taxon>
        <taxon>Bacillati</taxon>
        <taxon>Cyanobacteriota</taxon>
        <taxon>Cyanophyceae</taxon>
        <taxon>Desertifilales</taxon>
        <taxon>Desertifilaceae</taxon>
        <taxon>Desertifilum</taxon>
    </lineage>
</organism>